<gene>
    <name evidence="2" type="ORF">PCOR1329_LOCUS5226</name>
</gene>
<comment type="caution">
    <text evidence="2">The sequence shown here is derived from an EMBL/GenBank/DDBJ whole genome shotgun (WGS) entry which is preliminary data.</text>
</comment>
<proteinExistence type="predicted"/>
<evidence type="ECO:0000313" key="3">
    <source>
        <dbReference type="Proteomes" id="UP001189429"/>
    </source>
</evidence>
<sequence length="320" mass="34533">MPKFADRSSGLRTPAEGAEHGPSVRASGGRGVTGRGAAVTGAMRAPRSGAARSQLTSQNVEARVNGTMAFLKDPCKAIAAAQLSVARSALANQEMALKAGNRFSFIGGTVGGGPHSFSDPTLPDRGSLTLATLTETLAVGVGLMRRLYRSDDERGAPQEVVQVTKAFEECLDLARYMPRPCYSEEPLNPEDDREVFHSFLERVVGHVRRLSERPGDVAVLPCGWLRSRSSNDGSGRADEGHCVLLVLARSKEKEEFMLGIANAGEGLQYHPVRPSGAPPAPEMPVRKTFLVLSGIPVGRLRSSGFWYLVYRQIWYPDQSN</sequence>
<feature type="region of interest" description="Disordered" evidence="1">
    <location>
        <begin position="1"/>
        <end position="36"/>
    </location>
</feature>
<feature type="non-terminal residue" evidence="2">
    <location>
        <position position="320"/>
    </location>
</feature>
<accession>A0ABN9PR43</accession>
<dbReference type="Proteomes" id="UP001189429">
    <property type="component" value="Unassembled WGS sequence"/>
</dbReference>
<keyword evidence="3" id="KW-1185">Reference proteome</keyword>
<name>A0ABN9PR43_9DINO</name>
<evidence type="ECO:0000313" key="2">
    <source>
        <dbReference type="EMBL" id="CAK0795595.1"/>
    </source>
</evidence>
<reference evidence="2" key="1">
    <citation type="submission" date="2023-10" db="EMBL/GenBank/DDBJ databases">
        <authorList>
            <person name="Chen Y."/>
            <person name="Shah S."/>
            <person name="Dougan E. K."/>
            <person name="Thang M."/>
            <person name="Chan C."/>
        </authorList>
    </citation>
    <scope>NUCLEOTIDE SEQUENCE [LARGE SCALE GENOMIC DNA]</scope>
</reference>
<protein>
    <submittedName>
        <fullName evidence="2">Uncharacterized protein</fullName>
    </submittedName>
</protein>
<evidence type="ECO:0000256" key="1">
    <source>
        <dbReference type="SAM" id="MobiDB-lite"/>
    </source>
</evidence>
<organism evidence="2 3">
    <name type="scientific">Prorocentrum cordatum</name>
    <dbReference type="NCBI Taxonomy" id="2364126"/>
    <lineage>
        <taxon>Eukaryota</taxon>
        <taxon>Sar</taxon>
        <taxon>Alveolata</taxon>
        <taxon>Dinophyceae</taxon>
        <taxon>Prorocentrales</taxon>
        <taxon>Prorocentraceae</taxon>
        <taxon>Prorocentrum</taxon>
    </lineage>
</organism>
<dbReference type="EMBL" id="CAUYUJ010001373">
    <property type="protein sequence ID" value="CAK0795595.1"/>
    <property type="molecule type" value="Genomic_DNA"/>
</dbReference>